<feature type="domain" description="Metallo-beta-lactamase" evidence="1">
    <location>
        <begin position="43"/>
        <end position="253"/>
    </location>
</feature>
<sequence>MSEETNEELYNPMADKYLPMTSVKSGKEHTVARGVHAYTNKIVNLCTIEQHDNNNNWVLVDTGMPKSSDKVVQAVEDLYGTNNKPNAIILTHGHFDHVGTVVELVKKWNVPVYAHPEEMPYLTGKKAYPQADSSVDRGLVAKMSPRFPTEPVNLGDFVQPLPSDGSVPELSEWKWLHTPGHTPGHISLFREQDRTLIAGDAFVTVKQESLSRVTTQKLEIHGPPKYLTMDWVAAKSSVEKLNQLEPAAAITGHGMPVRGSALRDGLQKLADDFDTIAIPETQTHDTRQ</sequence>
<gene>
    <name evidence="2" type="ORF">SAMN05421781_2417</name>
</gene>
<dbReference type="RefSeq" id="WP_091615436.1">
    <property type="nucleotide sequence ID" value="NZ_FNNC01000005.1"/>
</dbReference>
<dbReference type="Gene3D" id="3.60.15.10">
    <property type="entry name" value="Ribonuclease Z/Hydroxyacylglutathione hydrolase-like"/>
    <property type="match status" value="1"/>
</dbReference>
<proteinExistence type="predicted"/>
<dbReference type="AlphaFoldDB" id="A0A1H2WHR0"/>
<dbReference type="Proteomes" id="UP000199488">
    <property type="component" value="Unassembled WGS sequence"/>
</dbReference>
<dbReference type="SUPFAM" id="SSF56281">
    <property type="entry name" value="Metallo-hydrolase/oxidoreductase"/>
    <property type="match status" value="1"/>
</dbReference>
<dbReference type="InterPro" id="IPR001279">
    <property type="entry name" value="Metallo-B-lactamas"/>
</dbReference>
<evidence type="ECO:0000259" key="1">
    <source>
        <dbReference type="SMART" id="SM00849"/>
    </source>
</evidence>
<accession>A0A1H2WHR0</accession>
<dbReference type="OrthoDB" id="9802248at2"/>
<name>A0A1H2WHR0_9BACI</name>
<protein>
    <submittedName>
        <fullName evidence="2">Glyoxylase, beta-lactamase superfamily II</fullName>
    </submittedName>
</protein>
<reference evidence="2 3" key="1">
    <citation type="submission" date="2016-10" db="EMBL/GenBank/DDBJ databases">
        <authorList>
            <person name="de Groot N.N."/>
        </authorList>
    </citation>
    <scope>NUCLEOTIDE SEQUENCE [LARGE SCALE GENOMIC DNA]</scope>
    <source>
        <strain evidence="2 3">DSM 23126</strain>
    </source>
</reference>
<dbReference type="Pfam" id="PF00753">
    <property type="entry name" value="Lactamase_B"/>
    <property type="match status" value="1"/>
</dbReference>
<dbReference type="PANTHER" id="PTHR42951">
    <property type="entry name" value="METALLO-BETA-LACTAMASE DOMAIN-CONTAINING"/>
    <property type="match status" value="1"/>
</dbReference>
<evidence type="ECO:0000313" key="3">
    <source>
        <dbReference type="Proteomes" id="UP000199488"/>
    </source>
</evidence>
<dbReference type="InterPro" id="IPR036866">
    <property type="entry name" value="RibonucZ/Hydroxyglut_hydro"/>
</dbReference>
<keyword evidence="3" id="KW-1185">Reference proteome</keyword>
<dbReference type="InterPro" id="IPR050855">
    <property type="entry name" value="NDM-1-like"/>
</dbReference>
<evidence type="ECO:0000313" key="2">
    <source>
        <dbReference type="EMBL" id="SDW79559.1"/>
    </source>
</evidence>
<organism evidence="2 3">
    <name type="scientific">Marinococcus luteus</name>
    <dbReference type="NCBI Taxonomy" id="1122204"/>
    <lineage>
        <taxon>Bacteria</taxon>
        <taxon>Bacillati</taxon>
        <taxon>Bacillota</taxon>
        <taxon>Bacilli</taxon>
        <taxon>Bacillales</taxon>
        <taxon>Bacillaceae</taxon>
        <taxon>Marinococcus</taxon>
    </lineage>
</organism>
<dbReference type="EMBL" id="FNNC01000005">
    <property type="protein sequence ID" value="SDW79559.1"/>
    <property type="molecule type" value="Genomic_DNA"/>
</dbReference>
<dbReference type="CDD" id="cd07721">
    <property type="entry name" value="yflN-like_MBL-fold"/>
    <property type="match status" value="1"/>
</dbReference>
<dbReference type="PANTHER" id="PTHR42951:SF17">
    <property type="entry name" value="METALLO-BETA-LACTAMASE DOMAIN-CONTAINING PROTEIN"/>
    <property type="match status" value="1"/>
</dbReference>
<dbReference type="STRING" id="1122204.SAMN05421781_2417"/>
<dbReference type="SMART" id="SM00849">
    <property type="entry name" value="Lactamase_B"/>
    <property type="match status" value="1"/>
</dbReference>